<feature type="domain" description="Carbohydrate kinase FGGY N-terminal" evidence="10">
    <location>
        <begin position="3"/>
        <end position="217"/>
    </location>
</feature>
<dbReference type="GO" id="GO:0005998">
    <property type="term" value="P:xylulose catabolic process"/>
    <property type="evidence" value="ECO:0007669"/>
    <property type="project" value="UniProtKB-UniRule"/>
</dbReference>
<feature type="binding site" evidence="8">
    <location>
        <begin position="67"/>
        <end position="68"/>
    </location>
    <ligand>
        <name>substrate</name>
    </ligand>
</feature>
<dbReference type="PANTHER" id="PTHR43095">
    <property type="entry name" value="SUGAR KINASE"/>
    <property type="match status" value="1"/>
</dbReference>
<evidence type="ECO:0000256" key="6">
    <source>
        <dbReference type="ARBA" id="ARBA00022840"/>
    </source>
</evidence>
<evidence type="ECO:0000313" key="13">
    <source>
        <dbReference type="Proteomes" id="UP000611640"/>
    </source>
</evidence>
<evidence type="ECO:0000256" key="9">
    <source>
        <dbReference type="RuleBase" id="RU364073"/>
    </source>
</evidence>
<keyword evidence="7 8" id="KW-0119">Carbohydrate metabolism</keyword>
<feature type="active site" description="Proton acceptor" evidence="8">
    <location>
        <position position="219"/>
    </location>
</feature>
<comment type="catalytic activity">
    <reaction evidence="8 9">
        <text>D-xylulose + ATP = D-xylulose 5-phosphate + ADP + H(+)</text>
        <dbReference type="Rhea" id="RHEA:10964"/>
        <dbReference type="ChEBI" id="CHEBI:15378"/>
        <dbReference type="ChEBI" id="CHEBI:17140"/>
        <dbReference type="ChEBI" id="CHEBI:30616"/>
        <dbReference type="ChEBI" id="CHEBI:57737"/>
        <dbReference type="ChEBI" id="CHEBI:456216"/>
        <dbReference type="EC" id="2.7.1.17"/>
    </reaction>
</comment>
<dbReference type="RefSeq" id="WP_203962188.1">
    <property type="nucleotide sequence ID" value="NZ_AP023355.1"/>
</dbReference>
<dbReference type="Pfam" id="PF00370">
    <property type="entry name" value="FGGY_N"/>
    <property type="match status" value="1"/>
</dbReference>
<dbReference type="Proteomes" id="UP000611640">
    <property type="component" value="Chromosome"/>
</dbReference>
<dbReference type="InterPro" id="IPR006000">
    <property type="entry name" value="Xylulokinase"/>
</dbReference>
<evidence type="ECO:0000256" key="1">
    <source>
        <dbReference type="ARBA" id="ARBA00009156"/>
    </source>
</evidence>
<dbReference type="AlphaFoldDB" id="A0A7R7DPW5"/>
<evidence type="ECO:0000259" key="11">
    <source>
        <dbReference type="Pfam" id="PF02782"/>
    </source>
</evidence>
<keyword evidence="3 8" id="KW-0808">Transferase</keyword>
<dbReference type="NCBIfam" id="TIGR01312">
    <property type="entry name" value="XylB"/>
    <property type="match status" value="1"/>
</dbReference>
<dbReference type="PRINTS" id="PR00301">
    <property type="entry name" value="HEATSHOCK70"/>
</dbReference>
<keyword evidence="5 8" id="KW-0418">Kinase</keyword>
<comment type="similarity">
    <text evidence="1 8 9">Belongs to the FGGY kinase family.</text>
</comment>
<dbReference type="EMBL" id="AP023355">
    <property type="protein sequence ID" value="BCJ35700.1"/>
    <property type="molecule type" value="Genomic_DNA"/>
</dbReference>
<evidence type="ECO:0000256" key="8">
    <source>
        <dbReference type="HAMAP-Rule" id="MF_02220"/>
    </source>
</evidence>
<dbReference type="Pfam" id="PF02782">
    <property type="entry name" value="FGGY_C"/>
    <property type="match status" value="1"/>
</dbReference>
<dbReference type="EC" id="2.7.1.17" evidence="8 9"/>
<evidence type="ECO:0000256" key="5">
    <source>
        <dbReference type="ARBA" id="ARBA00022777"/>
    </source>
</evidence>
<dbReference type="Gene3D" id="3.30.420.40">
    <property type="match status" value="2"/>
</dbReference>
<dbReference type="InterPro" id="IPR018484">
    <property type="entry name" value="FGGY_N"/>
</dbReference>
<evidence type="ECO:0000256" key="4">
    <source>
        <dbReference type="ARBA" id="ARBA00022741"/>
    </source>
</evidence>
<feature type="site" description="Important for activity" evidence="8">
    <location>
        <position position="7"/>
    </location>
</feature>
<keyword evidence="13" id="KW-1185">Reference proteome</keyword>
<dbReference type="InterPro" id="IPR000577">
    <property type="entry name" value="Carb_kinase_FGGY"/>
</dbReference>
<reference evidence="12 13" key="1">
    <citation type="submission" date="2020-08" db="EMBL/GenBank/DDBJ databases">
        <title>Whole genome shotgun sequence of Actinocatenispora thailandica NBRC 105041.</title>
        <authorList>
            <person name="Komaki H."/>
            <person name="Tamura T."/>
        </authorList>
    </citation>
    <scope>NUCLEOTIDE SEQUENCE [LARGE SCALE GENOMIC DNA]</scope>
    <source>
        <strain evidence="12 13">NBRC 105041</strain>
    </source>
</reference>
<dbReference type="PIRSF" id="PIRSF000538">
    <property type="entry name" value="GlpK"/>
    <property type="match status" value="1"/>
</dbReference>
<comment type="function">
    <text evidence="8">Catalyzes the phosphorylation of D-xylulose to D-xylulose 5-phosphate.</text>
</comment>
<name>A0A7R7DPW5_9ACTN</name>
<keyword evidence="2 8" id="KW-0859">Xylose metabolism</keyword>
<dbReference type="SUPFAM" id="SSF53067">
    <property type="entry name" value="Actin-like ATPase domain"/>
    <property type="match status" value="2"/>
</dbReference>
<dbReference type="HAMAP" id="MF_02220">
    <property type="entry name" value="XylB"/>
    <property type="match status" value="1"/>
</dbReference>
<dbReference type="PROSITE" id="PS00933">
    <property type="entry name" value="FGGY_KINASES_1"/>
    <property type="match status" value="1"/>
</dbReference>
<sequence length="460" mass="46769">MAVVGIDSSTQSCKVLTVDEQTGRVLRAGQAPHPDGTEVDPEAWWQALTDAGGTAGGAAAVGVGAQQHGMVALDDAGRPVRPALLWNDVRSAPQAAALTAKYGADGWAASVGLVPVASYTVTKLAWLAEHEPAHAARVSRVLLPHDWLTWRLRGERGEPTTDRSDASGTGYFSAATGRYRHDLVTAALGHDTALPEVLAPDAVAGETADGALLAAGAGDNAAAALGLGLTPGEAVVSIGTSGAVFALAGAPVVDPTGAVASFADATGRFLPLSCTLNASRVLGATARMLGTDLAGLDTLAAAAAPDAGGLTLLPYLDGERTPNLPDATGTLLGLTRAAMTPENLARASVLGVLCGLADALDELRAHGATIDTVLLIGGGSRSAAVRTAAPEVFGVPVLVPEPAEYVALGAARQAAWALSGAAEPPAWPRPEGTRYQPAGADWPAELRARYRTARHRLHDR</sequence>
<proteinExistence type="inferred from homology"/>
<evidence type="ECO:0000313" key="12">
    <source>
        <dbReference type="EMBL" id="BCJ35700.1"/>
    </source>
</evidence>
<dbReference type="KEGG" id="atl:Athai_32030"/>
<keyword evidence="4 8" id="KW-0547">Nucleotide-binding</keyword>
<gene>
    <name evidence="8 9 12" type="primary">xylB</name>
    <name evidence="12" type="ORF">Athai_32030</name>
</gene>
<evidence type="ECO:0000256" key="3">
    <source>
        <dbReference type="ARBA" id="ARBA00022679"/>
    </source>
</evidence>
<accession>A0A7R7DPW5</accession>
<dbReference type="InterPro" id="IPR018485">
    <property type="entry name" value="FGGY_C"/>
</dbReference>
<dbReference type="InterPro" id="IPR050406">
    <property type="entry name" value="FGGY_Carb_Kinase"/>
</dbReference>
<dbReference type="InterPro" id="IPR043129">
    <property type="entry name" value="ATPase_NBD"/>
</dbReference>
<evidence type="ECO:0000256" key="2">
    <source>
        <dbReference type="ARBA" id="ARBA00022629"/>
    </source>
</evidence>
<dbReference type="PANTHER" id="PTHR43095:SF5">
    <property type="entry name" value="XYLULOSE KINASE"/>
    <property type="match status" value="1"/>
</dbReference>
<evidence type="ECO:0000256" key="7">
    <source>
        <dbReference type="ARBA" id="ARBA00023277"/>
    </source>
</evidence>
<protein>
    <recommendedName>
        <fullName evidence="8 9">Xylulose kinase</fullName>
        <shortName evidence="8 9">Xylulokinase</shortName>
        <ecNumber evidence="8 9">2.7.1.17</ecNumber>
    </recommendedName>
</protein>
<dbReference type="GO" id="GO:0042732">
    <property type="term" value="P:D-xylose metabolic process"/>
    <property type="evidence" value="ECO:0007669"/>
    <property type="project" value="UniProtKB-KW"/>
</dbReference>
<dbReference type="GO" id="GO:0005524">
    <property type="term" value="F:ATP binding"/>
    <property type="evidence" value="ECO:0007669"/>
    <property type="project" value="UniProtKB-UniRule"/>
</dbReference>
<dbReference type="GO" id="GO:0004856">
    <property type="term" value="F:D-xylulokinase activity"/>
    <property type="evidence" value="ECO:0007669"/>
    <property type="project" value="UniProtKB-UniRule"/>
</dbReference>
<dbReference type="InterPro" id="IPR018483">
    <property type="entry name" value="Carb_kinase_FGGY_CS"/>
</dbReference>
<keyword evidence="6 8" id="KW-0067">ATP-binding</keyword>
<organism evidence="12 13">
    <name type="scientific">Actinocatenispora thailandica</name>
    <dbReference type="NCBI Taxonomy" id="227318"/>
    <lineage>
        <taxon>Bacteria</taxon>
        <taxon>Bacillati</taxon>
        <taxon>Actinomycetota</taxon>
        <taxon>Actinomycetes</taxon>
        <taxon>Micromonosporales</taxon>
        <taxon>Micromonosporaceae</taxon>
        <taxon>Actinocatenispora</taxon>
    </lineage>
</organism>
<feature type="domain" description="Carbohydrate kinase FGGY C-terminal" evidence="11">
    <location>
        <begin position="234"/>
        <end position="418"/>
    </location>
</feature>
<evidence type="ECO:0000259" key="10">
    <source>
        <dbReference type="Pfam" id="PF00370"/>
    </source>
</evidence>